<dbReference type="AlphaFoldDB" id="A0A9D0YV05"/>
<dbReference type="InterPro" id="IPR008984">
    <property type="entry name" value="SMAD_FHA_dom_sf"/>
</dbReference>
<dbReference type="CDD" id="cd00060">
    <property type="entry name" value="FHA"/>
    <property type="match status" value="1"/>
</dbReference>
<sequence length="223" mass="24534">MSDIYSVIAYIARYWFVALVLVIIWRALYWLRRDARRVSRALRRYPDAGYIGEWAVIDVETAQPTGEVLAAPRDGWLGSARGCDVCLPHADMPAHAARFFLRADGLHLVPRRSGVLMVDGEPVRREAVLRHGATVSCGRAALQLRLFAGVVLSGEKPGRKPRPDPEPVLPDLPPEVAEAEEEGAEAGDAPAQQETPSSLPVPSMTVSSKKIRRKTREPQTPNA</sequence>
<feature type="compositionally biased region" description="Basic and acidic residues" evidence="1">
    <location>
        <begin position="156"/>
        <end position="165"/>
    </location>
</feature>
<name>A0A9D0YV05_9FIRM</name>
<feature type="compositionally biased region" description="Polar residues" evidence="1">
    <location>
        <begin position="195"/>
        <end position="208"/>
    </location>
</feature>
<feature type="region of interest" description="Disordered" evidence="1">
    <location>
        <begin position="154"/>
        <end position="223"/>
    </location>
</feature>
<dbReference type="EMBL" id="DVFI01000035">
    <property type="protein sequence ID" value="HIQ62472.1"/>
    <property type="molecule type" value="Genomic_DNA"/>
</dbReference>
<reference evidence="3" key="1">
    <citation type="submission" date="2020-10" db="EMBL/GenBank/DDBJ databases">
        <authorList>
            <person name="Gilroy R."/>
        </authorList>
    </citation>
    <scope>NUCLEOTIDE SEQUENCE</scope>
    <source>
        <strain evidence="3">ChiHile30-977</strain>
    </source>
</reference>
<keyword evidence="2" id="KW-1133">Transmembrane helix</keyword>
<comment type="caution">
    <text evidence="3">The sequence shown here is derived from an EMBL/GenBank/DDBJ whole genome shotgun (WGS) entry which is preliminary data.</text>
</comment>
<protein>
    <recommendedName>
        <fullName evidence="5">FHA domain-containing protein</fullName>
    </recommendedName>
</protein>
<evidence type="ECO:0000256" key="1">
    <source>
        <dbReference type="SAM" id="MobiDB-lite"/>
    </source>
</evidence>
<evidence type="ECO:0000256" key="2">
    <source>
        <dbReference type="SAM" id="Phobius"/>
    </source>
</evidence>
<organism evidence="3 4">
    <name type="scientific">Candidatus Avichristensenella intestinipullorum</name>
    <dbReference type="NCBI Taxonomy" id="2840693"/>
    <lineage>
        <taxon>Bacteria</taxon>
        <taxon>Bacillati</taxon>
        <taxon>Bacillota</taxon>
        <taxon>Clostridia</taxon>
        <taxon>Candidatus Avichristensenella</taxon>
    </lineage>
</organism>
<proteinExistence type="predicted"/>
<feature type="transmembrane region" description="Helical" evidence="2">
    <location>
        <begin position="12"/>
        <end position="31"/>
    </location>
</feature>
<dbReference type="Proteomes" id="UP000886819">
    <property type="component" value="Unassembled WGS sequence"/>
</dbReference>
<dbReference type="Gene3D" id="2.60.200.20">
    <property type="match status" value="1"/>
</dbReference>
<dbReference type="SUPFAM" id="SSF49879">
    <property type="entry name" value="SMAD/FHA domain"/>
    <property type="match status" value="1"/>
</dbReference>
<accession>A0A9D0YV05</accession>
<reference evidence="3" key="2">
    <citation type="journal article" date="2021" name="PeerJ">
        <title>Extensive microbial diversity within the chicken gut microbiome revealed by metagenomics and culture.</title>
        <authorList>
            <person name="Gilroy R."/>
            <person name="Ravi A."/>
            <person name="Getino M."/>
            <person name="Pursley I."/>
            <person name="Horton D.L."/>
            <person name="Alikhan N.F."/>
            <person name="Baker D."/>
            <person name="Gharbi K."/>
            <person name="Hall N."/>
            <person name="Watson M."/>
            <person name="Adriaenssens E.M."/>
            <person name="Foster-Nyarko E."/>
            <person name="Jarju S."/>
            <person name="Secka A."/>
            <person name="Antonio M."/>
            <person name="Oren A."/>
            <person name="Chaudhuri R.R."/>
            <person name="La Ragione R."/>
            <person name="Hildebrand F."/>
            <person name="Pallen M.J."/>
        </authorList>
    </citation>
    <scope>NUCLEOTIDE SEQUENCE</scope>
    <source>
        <strain evidence="3">ChiHile30-977</strain>
    </source>
</reference>
<gene>
    <name evidence="3" type="ORF">IAA66_02655</name>
</gene>
<evidence type="ECO:0000313" key="3">
    <source>
        <dbReference type="EMBL" id="HIQ62472.1"/>
    </source>
</evidence>
<evidence type="ECO:0000313" key="4">
    <source>
        <dbReference type="Proteomes" id="UP000886819"/>
    </source>
</evidence>
<evidence type="ECO:0008006" key="5">
    <source>
        <dbReference type="Google" id="ProtNLM"/>
    </source>
</evidence>
<keyword evidence="2" id="KW-0812">Transmembrane</keyword>
<keyword evidence="2" id="KW-0472">Membrane</keyword>